<keyword evidence="1" id="KW-1133">Transmembrane helix</keyword>
<dbReference type="Gene3D" id="2.180.10.10">
    <property type="entry name" value="RHS repeat-associated core"/>
    <property type="match status" value="1"/>
</dbReference>
<dbReference type="AlphaFoldDB" id="A0A0K6HBZ9"/>
<keyword evidence="1" id="KW-0812">Transmembrane</keyword>
<dbReference type="NCBIfam" id="TIGR03696">
    <property type="entry name" value="Rhs_assc_core"/>
    <property type="match status" value="1"/>
</dbReference>
<evidence type="ECO:0000313" key="3">
    <source>
        <dbReference type="Proteomes" id="UP000182598"/>
    </source>
</evidence>
<name>A0A0K6HBZ9_9GAMM</name>
<feature type="transmembrane region" description="Helical" evidence="1">
    <location>
        <begin position="148"/>
        <end position="171"/>
    </location>
</feature>
<keyword evidence="1" id="KW-0472">Membrane</keyword>
<dbReference type="PANTHER" id="PTHR32305:SF15">
    <property type="entry name" value="PROTEIN RHSA-RELATED"/>
    <property type="match status" value="1"/>
</dbReference>
<dbReference type="EMBL" id="CYHB01000008">
    <property type="protein sequence ID" value="CUA88286.1"/>
    <property type="molecule type" value="Genomic_DNA"/>
</dbReference>
<dbReference type="InterPro" id="IPR022385">
    <property type="entry name" value="Rhs_assc_core"/>
</dbReference>
<sequence length="459" mass="48710">MVIVQRESASTSTEATYLLFKDHLGSVFTTLATTGEIISQQLFSAFGQTRTIYTAGGVALGSMLPPTEQGFTEHRQMDALGIVHMKGRIYDPTLGRFLQADPFVQAPKNSQNYNRYSYVLKNPMSYTDPSGYFFKALFDGIKKYWRQIVSIAVMFIPGINVIAAGFISGYIATGSLKGAIIGAFTAGMAGPANTLGGFITNGVVGGLASKAMGGKFGHGFWSAGIGASLSGSINGIKSAFGRVFASAVVGGTISKITGGKFANGAFGAAFARTLGEARAGKLGSSKSGASDDNTFANSNREALDAELADLNVKAKEHGLFTGKNGELDAAKWLNENGGHLQDKYGAEIGANIYENHGGHSIGKIVTSYHSNFVDLSDSLNMFPHKFGQVADWHTHSNGSHYASWGQHRDSHKSYYRAYVSSVSSGATSMSLYNPATARSTWPITRQSYESALTCVVGSC</sequence>
<keyword evidence="3" id="KW-1185">Reference proteome</keyword>
<dbReference type="Proteomes" id="UP000182598">
    <property type="component" value="Unassembled WGS sequence"/>
</dbReference>
<dbReference type="InterPro" id="IPR050708">
    <property type="entry name" value="T6SS_VgrG/RHS"/>
</dbReference>
<evidence type="ECO:0000256" key="1">
    <source>
        <dbReference type="SAM" id="Phobius"/>
    </source>
</evidence>
<reference evidence="3" key="1">
    <citation type="submission" date="2015-08" db="EMBL/GenBank/DDBJ databases">
        <authorList>
            <person name="Varghese N."/>
        </authorList>
    </citation>
    <scope>NUCLEOTIDE SEQUENCE [LARGE SCALE GENOMIC DNA]</scope>
    <source>
        <strain evidence="3">DSM 27808</strain>
    </source>
</reference>
<accession>A0A0K6HBZ9</accession>
<proteinExistence type="predicted"/>
<dbReference type="PANTHER" id="PTHR32305">
    <property type="match status" value="1"/>
</dbReference>
<organism evidence="2 3">
    <name type="scientific">Pseudidiomarina woesei</name>
    <dbReference type="NCBI Taxonomy" id="1381080"/>
    <lineage>
        <taxon>Bacteria</taxon>
        <taxon>Pseudomonadati</taxon>
        <taxon>Pseudomonadota</taxon>
        <taxon>Gammaproteobacteria</taxon>
        <taxon>Alteromonadales</taxon>
        <taxon>Idiomarinaceae</taxon>
        <taxon>Pseudidiomarina</taxon>
    </lineage>
</organism>
<evidence type="ECO:0000313" key="2">
    <source>
        <dbReference type="EMBL" id="CUA88286.1"/>
    </source>
</evidence>
<protein>
    <submittedName>
        <fullName evidence="2">RHS repeat-associated core domain</fullName>
    </submittedName>
</protein>
<gene>
    <name evidence="2" type="ORF">Ga0061064_2134</name>
</gene>